<evidence type="ECO:0000256" key="4">
    <source>
        <dbReference type="ARBA" id="ARBA00022692"/>
    </source>
</evidence>
<feature type="transmembrane region" description="Helical" evidence="7">
    <location>
        <begin position="480"/>
        <end position="497"/>
    </location>
</feature>
<keyword evidence="5 7" id="KW-1133">Transmembrane helix</keyword>
<keyword evidence="4 7" id="KW-0812">Transmembrane</keyword>
<evidence type="ECO:0000256" key="8">
    <source>
        <dbReference type="SAM" id="Coils"/>
    </source>
</evidence>
<gene>
    <name evidence="10" type="ORF">KDW95_18125</name>
</gene>
<keyword evidence="6 7" id="KW-0472">Membrane</keyword>
<feature type="transmembrane region" description="Helical" evidence="7">
    <location>
        <begin position="356"/>
        <end position="377"/>
    </location>
</feature>
<evidence type="ECO:0000256" key="3">
    <source>
        <dbReference type="ARBA" id="ARBA00022475"/>
    </source>
</evidence>
<proteinExistence type="inferred from homology"/>
<feature type="domain" description="ABC transmembrane type-1" evidence="9">
    <location>
        <begin position="318"/>
        <end position="497"/>
    </location>
</feature>
<evidence type="ECO:0000256" key="5">
    <source>
        <dbReference type="ARBA" id="ARBA00022989"/>
    </source>
</evidence>
<feature type="transmembrane region" description="Helical" evidence="7">
    <location>
        <begin position="62"/>
        <end position="81"/>
    </location>
</feature>
<feature type="transmembrane region" description="Helical" evidence="7">
    <location>
        <begin position="152"/>
        <end position="174"/>
    </location>
</feature>
<dbReference type="Pfam" id="PF00528">
    <property type="entry name" value="BPD_transp_1"/>
    <property type="match status" value="1"/>
</dbReference>
<protein>
    <submittedName>
        <fullName evidence="10">ABC transporter permease subunit</fullName>
    </submittedName>
</protein>
<evidence type="ECO:0000256" key="2">
    <source>
        <dbReference type="ARBA" id="ARBA00022448"/>
    </source>
</evidence>
<keyword evidence="2 7" id="KW-0813">Transport</keyword>
<dbReference type="PANTHER" id="PTHR47737:SF1">
    <property type="entry name" value="GLYCINE BETAINE_PROLINE BETAINE TRANSPORT SYSTEM PERMEASE PROTEIN PROW"/>
    <property type="match status" value="1"/>
</dbReference>
<feature type="transmembrane region" description="Helical" evidence="7">
    <location>
        <begin position="321"/>
        <end position="344"/>
    </location>
</feature>
<reference evidence="10" key="1">
    <citation type="submission" date="2021-04" db="EMBL/GenBank/DDBJ databases">
        <title>Oceanospirillales bacteria with DddD are important DMSP degraders in coastal seawater.</title>
        <authorList>
            <person name="Liu J."/>
        </authorList>
    </citation>
    <scope>NUCLEOTIDE SEQUENCE</scope>
    <source>
        <strain evidence="10">D13-1</strain>
    </source>
</reference>
<keyword evidence="3" id="KW-1003">Cell membrane</keyword>
<feature type="coiled-coil region" evidence="8">
    <location>
        <begin position="93"/>
        <end position="141"/>
    </location>
</feature>
<evidence type="ECO:0000256" key="7">
    <source>
        <dbReference type="RuleBase" id="RU363032"/>
    </source>
</evidence>
<dbReference type="PANTHER" id="PTHR47737">
    <property type="entry name" value="GLYCINE BETAINE/PROLINE BETAINE TRANSPORT SYSTEM PERMEASE PROTEIN PROW"/>
    <property type="match status" value="1"/>
</dbReference>
<evidence type="ECO:0000256" key="1">
    <source>
        <dbReference type="ARBA" id="ARBA00004651"/>
    </source>
</evidence>
<dbReference type="CDD" id="cd06261">
    <property type="entry name" value="TM_PBP2"/>
    <property type="match status" value="1"/>
</dbReference>
<name>A0ABY5HH58_9GAMM</name>
<dbReference type="Gene3D" id="1.10.3720.10">
    <property type="entry name" value="MetI-like"/>
    <property type="match status" value="1"/>
</dbReference>
<organism evidence="10 11">
    <name type="scientific">Marinobacterium rhizophilum</name>
    <dbReference type="NCBI Taxonomy" id="420402"/>
    <lineage>
        <taxon>Bacteria</taxon>
        <taxon>Pseudomonadati</taxon>
        <taxon>Pseudomonadota</taxon>
        <taxon>Gammaproteobacteria</taxon>
        <taxon>Oceanospirillales</taxon>
        <taxon>Oceanospirillaceae</taxon>
        <taxon>Marinobacterium</taxon>
    </lineage>
</organism>
<keyword evidence="8" id="KW-0175">Coiled coil</keyword>
<keyword evidence="11" id="KW-1185">Reference proteome</keyword>
<feature type="transmembrane region" description="Helical" evidence="7">
    <location>
        <begin position="298"/>
        <end position="315"/>
    </location>
</feature>
<accession>A0ABY5HH58</accession>
<evidence type="ECO:0000259" key="9">
    <source>
        <dbReference type="PROSITE" id="PS50928"/>
    </source>
</evidence>
<feature type="transmembrane region" description="Helical" evidence="7">
    <location>
        <begin position="194"/>
        <end position="215"/>
    </location>
</feature>
<dbReference type="InterPro" id="IPR035906">
    <property type="entry name" value="MetI-like_sf"/>
</dbReference>
<evidence type="ECO:0000313" key="11">
    <source>
        <dbReference type="Proteomes" id="UP001058461"/>
    </source>
</evidence>
<dbReference type="RefSeq" id="WP_255853204.1">
    <property type="nucleotide sequence ID" value="NZ_CP073347.1"/>
</dbReference>
<evidence type="ECO:0000256" key="6">
    <source>
        <dbReference type="ARBA" id="ARBA00023136"/>
    </source>
</evidence>
<dbReference type="InterPro" id="IPR000515">
    <property type="entry name" value="MetI-like"/>
</dbReference>
<dbReference type="Proteomes" id="UP001058461">
    <property type="component" value="Chromosome"/>
</dbReference>
<evidence type="ECO:0000313" key="10">
    <source>
        <dbReference type="EMBL" id="UTW11167.1"/>
    </source>
</evidence>
<dbReference type="EMBL" id="CP073347">
    <property type="protein sequence ID" value="UTW11167.1"/>
    <property type="molecule type" value="Genomic_DNA"/>
</dbReference>
<comment type="subcellular location">
    <subcellularLocation>
        <location evidence="1 7">Cell membrane</location>
        <topology evidence="1 7">Multi-pass membrane protein</topology>
    </subcellularLocation>
</comment>
<dbReference type="PROSITE" id="PS50928">
    <property type="entry name" value="ABC_TM1"/>
    <property type="match status" value="1"/>
</dbReference>
<feature type="transmembrane region" description="Helical" evidence="7">
    <location>
        <begin position="444"/>
        <end position="460"/>
    </location>
</feature>
<sequence>MNASNQSSELIEQPKSVHRFTERQGDYYSKQFEKIQSSNRITFSFNPYAALLGPLWASARNVWGFFWMSTVATLFALVQLGRGLWGELGADSLARAQRLSEKSQEMAAKAQAAIESGSSSAEVLQRNADNLQRAAENALLAAEAAVSGANQLILLGTLALLATMLIQGFVANILYEQKYCRWRGGRSEASGFSLANLLFGALMLVVMFPLTLYRFTAAKPEAWLTEFPTDKSIFNGAASWLDAGFDSIASRGAGFFDGITSGIRMLLDGLEVVLVDTPWPVTAMVILVMAWRVAGPRVAIFTLAALAYLAFLGYWEKSMATVALLGAAATLCVVIGVPLGILCAKSPSTYAFARPVLDFMQTMPAFVYLIPIIAFFGTGKPPGILATIIFGMPPVVRLTALGIKQVPPTIVEAALAFGCTRRKLLLDVEIPLALPNIMTGVNQTILMCLSMVVIASLIGAEGLGTDVLQALQFAAKGQGLLAGLAILLCAMIIDRIVQGRFKRED</sequence>
<dbReference type="SUPFAM" id="SSF161098">
    <property type="entry name" value="MetI-like"/>
    <property type="match status" value="1"/>
</dbReference>
<comment type="similarity">
    <text evidence="7">Belongs to the binding-protein-dependent transport system permease family.</text>
</comment>